<evidence type="ECO:0000256" key="1">
    <source>
        <dbReference type="SAM" id="SignalP"/>
    </source>
</evidence>
<sequence>MYTLALLSFAASAHALGRAIVTNQCDAPLYLWSVGGHVGPQVTLQKDQSYSEVFHVDPNSTATSIRLSTIEDGFNKPDASQIEFGYSLDTYLDTNVSYGLTSVFGGGFPGRTLGVKPTDSACESIVWPAGKPSGQNQTEKCQSNTDLEFTFCSGHCLPSWFACGNNAPGDTRICCTHCIGSHHCVEAP</sequence>
<dbReference type="Pfam" id="PF04681">
    <property type="entry name" value="Bys1"/>
    <property type="match status" value="1"/>
</dbReference>
<dbReference type="PANTHER" id="PTHR36195">
    <property type="entry name" value="DOMAIN PROTEIN, PUTATIVE (AFU_ORTHOLOGUE AFUA_5G01990)-RELATED-RELATED"/>
    <property type="match status" value="1"/>
</dbReference>
<proteinExistence type="predicted"/>
<evidence type="ECO:0000313" key="3">
    <source>
        <dbReference type="Proteomes" id="UP000244855"/>
    </source>
</evidence>
<organism evidence="2 3">
    <name type="scientific">Periconia macrospinosa</name>
    <dbReference type="NCBI Taxonomy" id="97972"/>
    <lineage>
        <taxon>Eukaryota</taxon>
        <taxon>Fungi</taxon>
        <taxon>Dikarya</taxon>
        <taxon>Ascomycota</taxon>
        <taxon>Pezizomycotina</taxon>
        <taxon>Dothideomycetes</taxon>
        <taxon>Pleosporomycetidae</taxon>
        <taxon>Pleosporales</taxon>
        <taxon>Massarineae</taxon>
        <taxon>Periconiaceae</taxon>
        <taxon>Periconia</taxon>
    </lineage>
</organism>
<accession>A0A2V1DBG5</accession>
<evidence type="ECO:0008006" key="4">
    <source>
        <dbReference type="Google" id="ProtNLM"/>
    </source>
</evidence>
<dbReference type="EMBL" id="KZ805531">
    <property type="protein sequence ID" value="PVH94514.1"/>
    <property type="molecule type" value="Genomic_DNA"/>
</dbReference>
<reference evidence="2 3" key="1">
    <citation type="journal article" date="2018" name="Sci. Rep.">
        <title>Comparative genomics provides insights into the lifestyle and reveals functional heterogeneity of dark septate endophytic fungi.</title>
        <authorList>
            <person name="Knapp D.G."/>
            <person name="Nemeth J.B."/>
            <person name="Barry K."/>
            <person name="Hainaut M."/>
            <person name="Henrissat B."/>
            <person name="Johnson J."/>
            <person name="Kuo A."/>
            <person name="Lim J.H.P."/>
            <person name="Lipzen A."/>
            <person name="Nolan M."/>
            <person name="Ohm R.A."/>
            <person name="Tamas L."/>
            <person name="Grigoriev I.V."/>
            <person name="Spatafora J.W."/>
            <person name="Nagy L.G."/>
            <person name="Kovacs G.M."/>
        </authorList>
    </citation>
    <scope>NUCLEOTIDE SEQUENCE [LARGE SCALE GENOMIC DNA]</scope>
    <source>
        <strain evidence="2 3">DSE2036</strain>
    </source>
</reference>
<dbReference type="AlphaFoldDB" id="A0A2V1DBG5"/>
<keyword evidence="3" id="KW-1185">Reference proteome</keyword>
<gene>
    <name evidence="2" type="ORF">DM02DRAFT_602384</name>
</gene>
<protein>
    <recommendedName>
        <fullName evidence="4">BYS1 domain protein</fullName>
    </recommendedName>
</protein>
<feature type="chain" id="PRO_5015874430" description="BYS1 domain protein" evidence="1">
    <location>
        <begin position="16"/>
        <end position="188"/>
    </location>
</feature>
<dbReference type="InterPro" id="IPR006771">
    <property type="entry name" value="CetA-like"/>
</dbReference>
<evidence type="ECO:0000313" key="2">
    <source>
        <dbReference type="EMBL" id="PVH94514.1"/>
    </source>
</evidence>
<dbReference type="OrthoDB" id="3682664at2759"/>
<feature type="signal peptide" evidence="1">
    <location>
        <begin position="1"/>
        <end position="15"/>
    </location>
</feature>
<name>A0A2V1DBG5_9PLEO</name>
<dbReference type="PANTHER" id="PTHR36195:SF4">
    <property type="entry name" value="DOMAIN PROTEIN, PUTATIVE (AFU_ORTHOLOGUE AFUA_5G01990)-RELATED"/>
    <property type="match status" value="1"/>
</dbReference>
<keyword evidence="1" id="KW-0732">Signal</keyword>
<dbReference type="STRING" id="97972.A0A2V1DBG5"/>
<dbReference type="Proteomes" id="UP000244855">
    <property type="component" value="Unassembled WGS sequence"/>
</dbReference>